<dbReference type="PATRIC" id="fig|1126833.4.peg.1586"/>
<organism evidence="1 2">
    <name type="scientific">Paenibacillus beijingensis</name>
    <dbReference type="NCBI Taxonomy" id="1126833"/>
    <lineage>
        <taxon>Bacteria</taxon>
        <taxon>Bacillati</taxon>
        <taxon>Bacillota</taxon>
        <taxon>Bacilli</taxon>
        <taxon>Bacillales</taxon>
        <taxon>Paenibacillaceae</taxon>
        <taxon>Paenibacillus</taxon>
    </lineage>
</organism>
<dbReference type="KEGG" id="pbj:VN24_07230"/>
<reference evidence="1 2" key="1">
    <citation type="journal article" date="2015" name="J. Biotechnol.">
        <title>Complete genome sequence of Paenibacillus beijingensis 7188(T) (=DSM 24997(T)), a novel rhizobacterium from jujube garden soil.</title>
        <authorList>
            <person name="Kwak Y."/>
            <person name="Shin J.H."/>
        </authorList>
    </citation>
    <scope>NUCLEOTIDE SEQUENCE [LARGE SCALE GENOMIC DNA]</scope>
    <source>
        <strain evidence="1 2">DSM 24997</strain>
    </source>
</reference>
<reference evidence="2" key="2">
    <citation type="submission" date="2015-03" db="EMBL/GenBank/DDBJ databases">
        <title>Genome sequence of Paenibacillus beijingensis strain DSM 24997T.</title>
        <authorList>
            <person name="Kwak Y."/>
            <person name="Shin J.-H."/>
        </authorList>
    </citation>
    <scope>NUCLEOTIDE SEQUENCE [LARGE SCALE GENOMIC DNA]</scope>
    <source>
        <strain evidence="2">DSM 24997</strain>
    </source>
</reference>
<name>A0A0D5NGL5_9BACL</name>
<evidence type="ECO:0000313" key="1">
    <source>
        <dbReference type="EMBL" id="AJY74406.1"/>
    </source>
</evidence>
<dbReference type="STRING" id="1126833.VN24_07230"/>
<evidence type="ECO:0000313" key="2">
    <source>
        <dbReference type="Proteomes" id="UP000032633"/>
    </source>
</evidence>
<protein>
    <recommendedName>
        <fullName evidence="3">Cysteine-rich CWC</fullName>
    </recommendedName>
</protein>
<dbReference type="RefSeq" id="WP_045669841.1">
    <property type="nucleotide sequence ID" value="NZ_CP011058.1"/>
</dbReference>
<keyword evidence="2" id="KW-1185">Reference proteome</keyword>
<dbReference type="InterPro" id="IPR032720">
    <property type="entry name" value="Cys_rich_CWC"/>
</dbReference>
<dbReference type="Proteomes" id="UP000032633">
    <property type="component" value="Chromosome"/>
</dbReference>
<dbReference type="Pfam" id="PF14375">
    <property type="entry name" value="Cys_rich_CWC"/>
    <property type="match status" value="1"/>
</dbReference>
<dbReference type="HOGENOM" id="CLU_141656_2_1_9"/>
<accession>A0A0D5NGL5</accession>
<evidence type="ECO:0008006" key="3">
    <source>
        <dbReference type="Google" id="ProtNLM"/>
    </source>
</evidence>
<sequence>MAANGTAADDAAMRCPLCGGGNACSVAQGGDGTNCWCVKANFPKEFFAQIPDDQRGRACFCAGCLQRFKERRGLEKP</sequence>
<dbReference type="OrthoDB" id="5625686at2"/>
<dbReference type="EMBL" id="CP011058">
    <property type="protein sequence ID" value="AJY74406.1"/>
    <property type="molecule type" value="Genomic_DNA"/>
</dbReference>
<dbReference type="AlphaFoldDB" id="A0A0D5NGL5"/>
<gene>
    <name evidence="1" type="ORF">VN24_07230</name>
</gene>
<proteinExistence type="predicted"/>